<accession>A0A0R3MRC4</accession>
<name>A0A0R3MRC4_9BRAD</name>
<dbReference type="EMBL" id="LLYA01000166">
    <property type="protein sequence ID" value="KRR22268.1"/>
    <property type="molecule type" value="Genomic_DNA"/>
</dbReference>
<dbReference type="AlphaFoldDB" id="A0A0R3MRC4"/>
<dbReference type="RefSeq" id="WP_057845340.1">
    <property type="nucleotide sequence ID" value="NZ_LLYA01000166.1"/>
</dbReference>
<proteinExistence type="predicted"/>
<keyword evidence="2" id="KW-1185">Reference proteome</keyword>
<gene>
    <name evidence="1" type="ORF">CQ13_29700</name>
</gene>
<sequence length="77" mass="8568">MKELSALELAIASSLMAGAMQAAIIQSMIRNHLITDEEGHEIYEQALLMLETNQVMTSSPDVFEAARELIEQHLRSP</sequence>
<comment type="caution">
    <text evidence="1">The sequence shown here is derived from an EMBL/GenBank/DDBJ whole genome shotgun (WGS) entry which is preliminary data.</text>
</comment>
<evidence type="ECO:0000313" key="1">
    <source>
        <dbReference type="EMBL" id="KRR22268.1"/>
    </source>
</evidence>
<organism evidence="1 2">
    <name type="scientific">Bradyrhizobium retamae</name>
    <dbReference type="NCBI Taxonomy" id="1300035"/>
    <lineage>
        <taxon>Bacteria</taxon>
        <taxon>Pseudomonadati</taxon>
        <taxon>Pseudomonadota</taxon>
        <taxon>Alphaproteobacteria</taxon>
        <taxon>Hyphomicrobiales</taxon>
        <taxon>Nitrobacteraceae</taxon>
        <taxon>Bradyrhizobium</taxon>
    </lineage>
</organism>
<dbReference type="OrthoDB" id="8117332at2"/>
<evidence type="ECO:0000313" key="2">
    <source>
        <dbReference type="Proteomes" id="UP000052023"/>
    </source>
</evidence>
<reference evidence="1 2" key="1">
    <citation type="submission" date="2014-03" db="EMBL/GenBank/DDBJ databases">
        <title>Bradyrhizobium valentinum sp. nov., isolated from effective nodules of Lupinus mariae-josephae, a lupine endemic of basic-lime soils in Eastern Spain.</title>
        <authorList>
            <person name="Duran D."/>
            <person name="Rey L."/>
            <person name="Navarro A."/>
            <person name="Busquets A."/>
            <person name="Imperial J."/>
            <person name="Ruiz-Argueso T."/>
        </authorList>
    </citation>
    <scope>NUCLEOTIDE SEQUENCE [LARGE SCALE GENOMIC DNA]</scope>
    <source>
        <strain evidence="1 2">Ro19</strain>
    </source>
</reference>
<protein>
    <submittedName>
        <fullName evidence="1">Uncharacterized protein</fullName>
    </submittedName>
</protein>
<dbReference type="Proteomes" id="UP000052023">
    <property type="component" value="Unassembled WGS sequence"/>
</dbReference>